<gene>
    <name evidence="2" type="primary">yaaA</name>
    <name evidence="2" type="ORF">D4A47_06730</name>
</gene>
<protein>
    <recommendedName>
        <fullName evidence="1">UPF0246 protein D4A47_06730</fullName>
    </recommendedName>
</protein>
<dbReference type="NCBIfam" id="NF002543">
    <property type="entry name" value="PRK02101.1-4"/>
    <property type="match status" value="1"/>
</dbReference>
<dbReference type="HAMAP" id="MF_00652">
    <property type="entry name" value="UPF0246"/>
    <property type="match status" value="1"/>
</dbReference>
<dbReference type="Proteomes" id="UP000276301">
    <property type="component" value="Unassembled WGS sequence"/>
</dbReference>
<proteinExistence type="inferred from homology"/>
<dbReference type="AlphaFoldDB" id="A0A498CM75"/>
<comment type="similarity">
    <text evidence="1">Belongs to the UPF0246 family.</text>
</comment>
<accession>A0A498CM75</accession>
<dbReference type="EMBL" id="RCHT01000008">
    <property type="protein sequence ID" value="RLL11592.1"/>
    <property type="molecule type" value="Genomic_DNA"/>
</dbReference>
<reference evidence="2 3" key="1">
    <citation type="submission" date="2018-10" db="EMBL/GenBank/DDBJ databases">
        <title>Anaerotruncus faecis sp. nov., isolated from human feces.</title>
        <authorList>
            <person name="Wang Y.-J."/>
        </authorList>
    </citation>
    <scope>NUCLEOTIDE SEQUENCE [LARGE SCALE GENOMIC DNA]</scope>
    <source>
        <strain evidence="2 3">22A2-44</strain>
    </source>
</reference>
<evidence type="ECO:0000313" key="3">
    <source>
        <dbReference type="Proteomes" id="UP000276301"/>
    </source>
</evidence>
<sequence length="249" mass="28371">MRIIISPAKKMHEDADSLEPLGPPRFLPEAERLLSVLRPMPLRELKALWQCSDAIAALNAERLRRMDLRGRLTPAVLSYEGIQYQYMAPGVFETGQFAYLQEYLRILSGFYGVLRPFDGVVPYRLEMQARLPVDGHRDLYGFWGDKPARALAGETDLLVNLASAEYSRAVKPHLPPQVRFLTCTFGEWKEGRVIEKGTLCKMARGRMVRWLAENNVTAAGDIREFRELGYRYNAGCSGENHYVFIKEDG</sequence>
<dbReference type="InterPro" id="IPR005583">
    <property type="entry name" value="YaaA"/>
</dbReference>
<dbReference type="PANTHER" id="PTHR30283:SF4">
    <property type="entry name" value="PEROXIDE STRESS RESISTANCE PROTEIN YAAA"/>
    <property type="match status" value="1"/>
</dbReference>
<evidence type="ECO:0000256" key="1">
    <source>
        <dbReference type="HAMAP-Rule" id="MF_00652"/>
    </source>
</evidence>
<comment type="caution">
    <text evidence="2">The sequence shown here is derived from an EMBL/GenBank/DDBJ whole genome shotgun (WGS) entry which is preliminary data.</text>
</comment>
<evidence type="ECO:0000313" key="2">
    <source>
        <dbReference type="EMBL" id="RLL11592.1"/>
    </source>
</evidence>
<dbReference type="RefSeq" id="WP_121586697.1">
    <property type="nucleotide sequence ID" value="NZ_RCHT01000008.1"/>
</dbReference>
<organism evidence="2 3">
    <name type="scientific">Anaerotruncus massiliensis</name>
    <name type="common">ex Liu et al. 2021</name>
    <dbReference type="NCBI Taxonomy" id="2321404"/>
    <lineage>
        <taxon>Bacteria</taxon>
        <taxon>Bacillati</taxon>
        <taxon>Bacillota</taxon>
        <taxon>Clostridia</taxon>
        <taxon>Eubacteriales</taxon>
        <taxon>Oscillospiraceae</taxon>
        <taxon>Anaerotruncus</taxon>
    </lineage>
</organism>
<dbReference type="GO" id="GO:0033194">
    <property type="term" value="P:response to hydroperoxide"/>
    <property type="evidence" value="ECO:0007669"/>
    <property type="project" value="TreeGrafter"/>
</dbReference>
<keyword evidence="3" id="KW-1185">Reference proteome</keyword>
<dbReference type="GO" id="GO:0005829">
    <property type="term" value="C:cytosol"/>
    <property type="evidence" value="ECO:0007669"/>
    <property type="project" value="TreeGrafter"/>
</dbReference>
<dbReference type="PANTHER" id="PTHR30283">
    <property type="entry name" value="PEROXIDE STRESS RESPONSE PROTEIN YAAA"/>
    <property type="match status" value="1"/>
</dbReference>
<dbReference type="Pfam" id="PF03883">
    <property type="entry name" value="H2O2_YaaD"/>
    <property type="match status" value="1"/>
</dbReference>
<name>A0A498CM75_9FIRM</name>